<accession>Q97HX1</accession>
<dbReference type="PATRIC" id="fig|272562.8.peg.2088"/>
<dbReference type="RefSeq" id="WP_010965190.1">
    <property type="nucleotide sequence ID" value="NC_003030.1"/>
</dbReference>
<dbReference type="GeneID" id="44998373"/>
<evidence type="ECO:0000313" key="1">
    <source>
        <dbReference type="EMBL" id="AAK79849.1"/>
    </source>
</evidence>
<dbReference type="AlphaFoldDB" id="Q97HX1"/>
<dbReference type="OrthoDB" id="1801573at2"/>
<dbReference type="HOGENOM" id="CLU_163283_1_0_9"/>
<reference evidence="1 2" key="1">
    <citation type="journal article" date="2001" name="J. Bacteriol.">
        <title>Genome sequence and comparative analysis of the solvent-producing bacterium Clostridium acetobutylicum.</title>
        <authorList>
            <person name="Nolling J."/>
            <person name="Breton G."/>
            <person name="Omelchenko M.V."/>
            <person name="Makarova K.S."/>
            <person name="Zeng Q."/>
            <person name="Gibson R."/>
            <person name="Lee H.M."/>
            <person name="Dubois J."/>
            <person name="Qiu D."/>
            <person name="Hitti J."/>
            <person name="Wolf Y.I."/>
            <person name="Tatusov R.L."/>
            <person name="Sabathe F."/>
            <person name="Doucette-Stamm L."/>
            <person name="Soucaille P."/>
            <person name="Daly M.J."/>
            <person name="Bennett G.N."/>
            <person name="Koonin E.V."/>
            <person name="Smith D.R."/>
        </authorList>
    </citation>
    <scope>NUCLEOTIDE SEQUENCE [LARGE SCALE GENOMIC DNA]</scope>
    <source>
        <strain evidence="2">ATCC 824 / DSM 792 / JCM 1419 / LMG 5710 / VKM B-1787</strain>
    </source>
</reference>
<keyword evidence="2" id="KW-1185">Reference proteome</keyword>
<evidence type="ECO:0000313" key="2">
    <source>
        <dbReference type="Proteomes" id="UP000000814"/>
    </source>
</evidence>
<dbReference type="STRING" id="272562.CA_C1885"/>
<proteinExistence type="predicted"/>
<dbReference type="KEGG" id="cac:CA_C1885"/>
<sequence>MSEIKDLRQEGVKTNIGGKEVNLYFDLNDLCDLEEEYGDATKALEAIRSIKGARHCLWIAMRKANEEITEKEVGALIPSSDFTPVTSNLAKALWGSLPEQKNEGTKENK</sequence>
<dbReference type="eggNOG" id="ENOG50338TW">
    <property type="taxonomic scope" value="Bacteria"/>
</dbReference>
<dbReference type="Proteomes" id="UP000000814">
    <property type="component" value="Chromosome"/>
</dbReference>
<name>Q97HX1_CLOAB</name>
<organism evidence="1 2">
    <name type="scientific">Clostridium acetobutylicum (strain ATCC 824 / DSM 792 / JCM 1419 / IAM 19013 / LMG 5710 / NBRC 13948 / NRRL B-527 / VKM B-1787 / 2291 / W)</name>
    <dbReference type="NCBI Taxonomy" id="272562"/>
    <lineage>
        <taxon>Bacteria</taxon>
        <taxon>Bacillati</taxon>
        <taxon>Bacillota</taxon>
        <taxon>Clostridia</taxon>
        <taxon>Eubacteriales</taxon>
        <taxon>Clostridiaceae</taxon>
        <taxon>Clostridium</taxon>
    </lineage>
</organism>
<dbReference type="EMBL" id="AE001437">
    <property type="protein sequence ID" value="AAK79849.1"/>
    <property type="molecule type" value="Genomic_DNA"/>
</dbReference>
<protein>
    <submittedName>
        <fullName evidence="1">Uncharacterized protein</fullName>
    </submittedName>
</protein>
<gene>
    <name evidence="1" type="ordered locus">CA_C1885</name>
</gene>
<dbReference type="PIR" id="F97132">
    <property type="entry name" value="F97132"/>
</dbReference>